<reference evidence="2 3" key="1">
    <citation type="submission" date="2018-02" db="EMBL/GenBank/DDBJ databases">
        <title>The genomes of Aspergillus section Nigri reveals drivers in fungal speciation.</title>
        <authorList>
            <consortium name="DOE Joint Genome Institute"/>
            <person name="Vesth T.C."/>
            <person name="Nybo J."/>
            <person name="Theobald S."/>
            <person name="Brandl J."/>
            <person name="Frisvad J.C."/>
            <person name="Nielsen K.F."/>
            <person name="Lyhne E.K."/>
            <person name="Kogle M.E."/>
            <person name="Kuo A."/>
            <person name="Riley R."/>
            <person name="Clum A."/>
            <person name="Nolan M."/>
            <person name="Lipzen A."/>
            <person name="Salamov A."/>
            <person name="Henrissat B."/>
            <person name="Wiebenga A."/>
            <person name="De vries R.P."/>
            <person name="Grigoriev I.V."/>
            <person name="Mortensen U.H."/>
            <person name="Andersen M.R."/>
            <person name="Baker S.E."/>
        </authorList>
    </citation>
    <scope>NUCLEOTIDE SEQUENCE [LARGE SCALE GENOMIC DNA]</scope>
    <source>
        <strain evidence="2 3">CBS 707.79</strain>
    </source>
</reference>
<evidence type="ECO:0000313" key="3">
    <source>
        <dbReference type="Proteomes" id="UP000247810"/>
    </source>
</evidence>
<dbReference type="OrthoDB" id="4349176at2759"/>
<dbReference type="VEuPathDB" id="FungiDB:BO71DRAFT_142728"/>
<name>A0A319DI90_9EURO</name>
<feature type="region of interest" description="Disordered" evidence="1">
    <location>
        <begin position="180"/>
        <end position="236"/>
    </location>
</feature>
<feature type="region of interest" description="Disordered" evidence="1">
    <location>
        <begin position="1"/>
        <end position="53"/>
    </location>
</feature>
<feature type="compositionally biased region" description="Pro residues" evidence="1">
    <location>
        <begin position="104"/>
        <end position="115"/>
    </location>
</feature>
<keyword evidence="3" id="KW-1185">Reference proteome</keyword>
<feature type="compositionally biased region" description="Polar residues" evidence="1">
    <location>
        <begin position="116"/>
        <end position="132"/>
    </location>
</feature>
<protein>
    <submittedName>
        <fullName evidence="2">Uncharacterized protein</fullName>
    </submittedName>
</protein>
<feature type="compositionally biased region" description="Polar residues" evidence="1">
    <location>
        <begin position="79"/>
        <end position="103"/>
    </location>
</feature>
<feature type="compositionally biased region" description="Low complexity" evidence="1">
    <location>
        <begin position="143"/>
        <end position="157"/>
    </location>
</feature>
<gene>
    <name evidence="2" type="ORF">BO71DRAFT_142728</name>
</gene>
<evidence type="ECO:0000313" key="2">
    <source>
        <dbReference type="EMBL" id="PYH97235.1"/>
    </source>
</evidence>
<feature type="compositionally biased region" description="Basic and acidic residues" evidence="1">
    <location>
        <begin position="41"/>
        <end position="50"/>
    </location>
</feature>
<dbReference type="AlphaFoldDB" id="A0A319DI90"/>
<evidence type="ECO:0000256" key="1">
    <source>
        <dbReference type="SAM" id="MobiDB-lite"/>
    </source>
</evidence>
<accession>A0A319DI90</accession>
<proteinExistence type="predicted"/>
<dbReference type="Proteomes" id="UP000247810">
    <property type="component" value="Unassembled WGS sequence"/>
</dbReference>
<feature type="region of interest" description="Disordered" evidence="1">
    <location>
        <begin position="79"/>
        <end position="157"/>
    </location>
</feature>
<dbReference type="EMBL" id="KZ825827">
    <property type="protein sequence ID" value="PYH97235.1"/>
    <property type="molecule type" value="Genomic_DNA"/>
</dbReference>
<sequence length="265" mass="29401">MDLSSLEGPPIADSRFTIPSWPPNMSIPSIHLDIPTSPVTAHDRPPRPRSTDAISMHKCLYSYTPVEPQEDTHLCHRCQTLQSPPGTTSSHDSQPRASLSPTLNLPPPPPPPPPTSSFTHQPYRSRSVSDLTLHQPASPMLSTTTTTVTTTTQTVRTTTTQENRLVWLESEKLWFLKPLPSESPSHLTPDYETAPSPAQRGRYRATSHSSTFRDVEFTGDIPPPYERHIYDRPLPPVPVEEQSGGFYGSRWGAVARRRASRAVTG</sequence>
<organism evidence="2 3">
    <name type="scientific">Aspergillus ellipticus CBS 707.79</name>
    <dbReference type="NCBI Taxonomy" id="1448320"/>
    <lineage>
        <taxon>Eukaryota</taxon>
        <taxon>Fungi</taxon>
        <taxon>Dikarya</taxon>
        <taxon>Ascomycota</taxon>
        <taxon>Pezizomycotina</taxon>
        <taxon>Eurotiomycetes</taxon>
        <taxon>Eurotiomycetidae</taxon>
        <taxon>Eurotiales</taxon>
        <taxon>Aspergillaceae</taxon>
        <taxon>Aspergillus</taxon>
        <taxon>Aspergillus subgen. Circumdati</taxon>
    </lineage>
</organism>